<organism evidence="2 3">
    <name type="scientific">Hibiscus sabdariffa</name>
    <name type="common">roselle</name>
    <dbReference type="NCBI Taxonomy" id="183260"/>
    <lineage>
        <taxon>Eukaryota</taxon>
        <taxon>Viridiplantae</taxon>
        <taxon>Streptophyta</taxon>
        <taxon>Embryophyta</taxon>
        <taxon>Tracheophyta</taxon>
        <taxon>Spermatophyta</taxon>
        <taxon>Magnoliopsida</taxon>
        <taxon>eudicotyledons</taxon>
        <taxon>Gunneridae</taxon>
        <taxon>Pentapetalae</taxon>
        <taxon>rosids</taxon>
        <taxon>malvids</taxon>
        <taxon>Malvales</taxon>
        <taxon>Malvaceae</taxon>
        <taxon>Malvoideae</taxon>
        <taxon>Hibiscus</taxon>
    </lineage>
</organism>
<dbReference type="Proteomes" id="UP001396334">
    <property type="component" value="Unassembled WGS sequence"/>
</dbReference>
<dbReference type="EMBL" id="JBBPBN010000030">
    <property type="protein sequence ID" value="KAK9005774.1"/>
    <property type="molecule type" value="Genomic_DNA"/>
</dbReference>
<name>A0ABR2QYK6_9ROSI</name>
<reference evidence="2 3" key="1">
    <citation type="journal article" date="2024" name="G3 (Bethesda)">
        <title>Genome assembly of Hibiscus sabdariffa L. provides insights into metabolisms of medicinal natural products.</title>
        <authorList>
            <person name="Kim T."/>
        </authorList>
    </citation>
    <scope>NUCLEOTIDE SEQUENCE [LARGE SCALE GENOMIC DNA]</scope>
    <source>
        <strain evidence="2">TK-2024</strain>
        <tissue evidence="2">Old leaves</tissue>
    </source>
</reference>
<keyword evidence="3" id="KW-1185">Reference proteome</keyword>
<evidence type="ECO:0000313" key="3">
    <source>
        <dbReference type="Proteomes" id="UP001396334"/>
    </source>
</evidence>
<keyword evidence="1" id="KW-0175">Coiled coil</keyword>
<evidence type="ECO:0000256" key="1">
    <source>
        <dbReference type="SAM" id="Coils"/>
    </source>
</evidence>
<evidence type="ECO:0000313" key="2">
    <source>
        <dbReference type="EMBL" id="KAK9005774.1"/>
    </source>
</evidence>
<sequence length="187" mass="20959">MAIKEQVNEMERGVSKTEILALIRNDPKERLKDLRKSVIKRQLHLQERVDAIISSDQSVVSGNAEADDQSQGIIVSSDNCNQILESENLEETTNDADCLGESEGTVVVSNQGNEDETLETTGNESQIDSFVNHENAVEEEDGNGKKESGRKEMLKDNEKMMRLMEALSERNEMQLEKAFMGNEEVLI</sequence>
<proteinExistence type="predicted"/>
<accession>A0ABR2QYK6</accession>
<protein>
    <submittedName>
        <fullName evidence="2">Uncharacterized protein</fullName>
    </submittedName>
</protein>
<feature type="coiled-coil region" evidence="1">
    <location>
        <begin position="150"/>
        <end position="177"/>
    </location>
</feature>
<gene>
    <name evidence="2" type="ORF">V6N11_043194</name>
</gene>
<comment type="caution">
    <text evidence="2">The sequence shown here is derived from an EMBL/GenBank/DDBJ whole genome shotgun (WGS) entry which is preliminary data.</text>
</comment>